<evidence type="ECO:0000256" key="1">
    <source>
        <dbReference type="SAM" id="MobiDB-lite"/>
    </source>
</evidence>
<accession>R9AEP1</accession>
<dbReference type="AlphaFoldDB" id="R9AEP1"/>
<feature type="compositionally biased region" description="Polar residues" evidence="1">
    <location>
        <begin position="343"/>
        <end position="356"/>
    </location>
</feature>
<organism evidence="3 4">
    <name type="scientific">Wallemia ichthyophaga (strain EXF-994 / CBS 113033)</name>
    <dbReference type="NCBI Taxonomy" id="1299270"/>
    <lineage>
        <taxon>Eukaryota</taxon>
        <taxon>Fungi</taxon>
        <taxon>Dikarya</taxon>
        <taxon>Basidiomycota</taxon>
        <taxon>Wallemiomycotina</taxon>
        <taxon>Wallemiomycetes</taxon>
        <taxon>Wallemiales</taxon>
        <taxon>Wallemiaceae</taxon>
        <taxon>Wallemia</taxon>
    </lineage>
</organism>
<feature type="transmembrane region" description="Helical" evidence="2">
    <location>
        <begin position="257"/>
        <end position="279"/>
    </location>
</feature>
<keyword evidence="4" id="KW-1185">Reference proteome</keyword>
<dbReference type="Proteomes" id="UP000014064">
    <property type="component" value="Unassembled WGS sequence"/>
</dbReference>
<dbReference type="KEGG" id="wic:J056_000453"/>
<feature type="transmembrane region" description="Helical" evidence="2">
    <location>
        <begin position="49"/>
        <end position="69"/>
    </location>
</feature>
<feature type="transmembrane region" description="Helical" evidence="2">
    <location>
        <begin position="89"/>
        <end position="108"/>
    </location>
</feature>
<dbReference type="OMA" id="YSFISIA"/>
<feature type="transmembrane region" description="Helical" evidence="2">
    <location>
        <begin position="171"/>
        <end position="197"/>
    </location>
</feature>
<keyword evidence="2" id="KW-0472">Membrane</keyword>
<dbReference type="GeneID" id="20373405"/>
<evidence type="ECO:0000313" key="4">
    <source>
        <dbReference type="Proteomes" id="UP000014064"/>
    </source>
</evidence>
<feature type="transmembrane region" description="Helical" evidence="2">
    <location>
        <begin position="129"/>
        <end position="151"/>
    </location>
</feature>
<evidence type="ECO:0000256" key="2">
    <source>
        <dbReference type="SAM" id="Phobius"/>
    </source>
</evidence>
<feature type="transmembrane region" description="Helical" evidence="2">
    <location>
        <begin position="17"/>
        <end position="37"/>
    </location>
</feature>
<gene>
    <name evidence="3" type="ORF">J056_000453</name>
</gene>
<reference evidence="4" key="1">
    <citation type="journal article" date="2013" name="BMC Genomics">
        <title>Genome and transcriptome sequencing of the halophilic fungus Wallemia ichthyophaga: haloadaptations present and absent.</title>
        <authorList>
            <person name="Zajc J."/>
            <person name="Liu Y."/>
            <person name="Dai W."/>
            <person name="Yang Z."/>
            <person name="Hu J."/>
            <person name="Gostincar C."/>
            <person name="Gunde-Cimerman N."/>
        </authorList>
    </citation>
    <scope>NUCLEOTIDE SEQUENCE [LARGE SCALE GENOMIC DNA]</scope>
    <source>
        <strain evidence="4">EXF-994 / CBS 113033</strain>
    </source>
</reference>
<feature type="region of interest" description="Disordered" evidence="1">
    <location>
        <begin position="322"/>
        <end position="356"/>
    </location>
</feature>
<feature type="transmembrane region" description="Helical" evidence="2">
    <location>
        <begin position="218"/>
        <end position="237"/>
    </location>
</feature>
<protein>
    <recommendedName>
        <fullName evidence="5">Transmembrane protein</fullName>
    </recommendedName>
</protein>
<keyword evidence="2" id="KW-1133">Transmembrane helix</keyword>
<evidence type="ECO:0000313" key="3">
    <source>
        <dbReference type="EMBL" id="EOR00643.1"/>
    </source>
</evidence>
<dbReference type="RefSeq" id="XP_009268356.1">
    <property type="nucleotide sequence ID" value="XM_009270081.1"/>
</dbReference>
<name>R9AEP1_WALI9</name>
<sequence>MDGDSIPPLASKSQLRAYYSLLVTGSALHLFLFIFTLSSRNVKKHAVVLNFYFVFCVTLWMDAVLLWTGHIYDPDPPTGLEITNAVSRLPGMVMNASTTLMVVMKFWVSTNIALSTRVSHYFYWADSRVLVMIPYLLGIPFVIAFLVETITHSSILIRTPLYASIRPPNKLLYASVSVSLVLMVLVLVVAVWLTFLLCRMRAAQRGLLQTSWTVNIQLAARLLLFLFYSFISIALHIKTLAPGTHNEARNEELFGSIGIIAFALFFIQADILEALGMGLRLRRSSLPHISQIKTEELSQLHLPRKPEMCAKGSSDKDYSLIESQSYSQSHSQSQSQSQSQSHRNLSLPSNQSQHIA</sequence>
<proteinExistence type="predicted"/>
<dbReference type="EMBL" id="KE007233">
    <property type="protein sequence ID" value="EOR00643.1"/>
    <property type="molecule type" value="Genomic_DNA"/>
</dbReference>
<keyword evidence="2" id="KW-0812">Transmembrane</keyword>
<feature type="compositionally biased region" description="Low complexity" evidence="1">
    <location>
        <begin position="323"/>
        <end position="342"/>
    </location>
</feature>
<evidence type="ECO:0008006" key="5">
    <source>
        <dbReference type="Google" id="ProtNLM"/>
    </source>
</evidence>
<dbReference type="HOGENOM" id="CLU_064800_0_0_1"/>